<dbReference type="EMBL" id="LGKG01000046">
    <property type="protein sequence ID" value="KPC65308.1"/>
    <property type="molecule type" value="Genomic_DNA"/>
</dbReference>
<accession>A0A0N0XY72</accession>
<reference evidence="2" key="1">
    <citation type="submission" date="2015-07" db="EMBL/GenBank/DDBJ databases">
        <authorList>
            <person name="Ju K.-S."/>
            <person name="Doroghazi J.R."/>
            <person name="Metcalf W.W."/>
        </authorList>
    </citation>
    <scope>NUCLEOTIDE SEQUENCE [LARGE SCALE GENOMIC DNA]</scope>
    <source>
        <strain evidence="2">NRRL ISP-5002</strain>
    </source>
</reference>
<name>A0A0N0XY72_9ACTN</name>
<sequence>MPFLVMVGAGAASAAPATAPAAAPSHSSSWYCDDDWGRYSDCCDDCGHYGFHHYDYGYDYGTYGFVIIVA</sequence>
<evidence type="ECO:0000313" key="1">
    <source>
        <dbReference type="EMBL" id="KPC65308.1"/>
    </source>
</evidence>
<protein>
    <submittedName>
        <fullName evidence="1">Uncharacterized protein</fullName>
    </submittedName>
</protein>
<proteinExistence type="predicted"/>
<dbReference type="PATRIC" id="fig|66876.3.peg.1783"/>
<organism evidence="1 2">
    <name type="scientific">Streptomyces chattanoogensis</name>
    <dbReference type="NCBI Taxonomy" id="66876"/>
    <lineage>
        <taxon>Bacteria</taxon>
        <taxon>Bacillati</taxon>
        <taxon>Actinomycetota</taxon>
        <taxon>Actinomycetes</taxon>
        <taxon>Kitasatosporales</taxon>
        <taxon>Streptomycetaceae</taxon>
        <taxon>Streptomyces</taxon>
    </lineage>
</organism>
<dbReference type="Proteomes" id="UP000037982">
    <property type="component" value="Unassembled WGS sequence"/>
</dbReference>
<keyword evidence="2" id="KW-1185">Reference proteome</keyword>
<evidence type="ECO:0000313" key="2">
    <source>
        <dbReference type="Proteomes" id="UP000037982"/>
    </source>
</evidence>
<comment type="caution">
    <text evidence="1">The sequence shown here is derived from an EMBL/GenBank/DDBJ whole genome shotgun (WGS) entry which is preliminary data.</text>
</comment>
<dbReference type="AlphaFoldDB" id="A0A0N0XY72"/>
<gene>
    <name evidence="1" type="ORF">ADL29_08130</name>
</gene>